<dbReference type="EMBL" id="BAAAOS010000066">
    <property type="protein sequence ID" value="GAA1616494.1"/>
    <property type="molecule type" value="Genomic_DNA"/>
</dbReference>
<feature type="compositionally biased region" description="Low complexity" evidence="1">
    <location>
        <begin position="643"/>
        <end position="654"/>
    </location>
</feature>
<keyword evidence="2" id="KW-0472">Membrane</keyword>
<feature type="compositionally biased region" description="Basic and acidic residues" evidence="1">
    <location>
        <begin position="471"/>
        <end position="491"/>
    </location>
</feature>
<feature type="transmembrane region" description="Helical" evidence="2">
    <location>
        <begin position="401"/>
        <end position="420"/>
    </location>
</feature>
<feature type="compositionally biased region" description="Basic and acidic residues" evidence="1">
    <location>
        <begin position="533"/>
        <end position="547"/>
    </location>
</feature>
<keyword evidence="2" id="KW-1133">Transmembrane helix</keyword>
<feature type="chain" id="PRO_5045668905" description="TrbL/VirB6 plasmid conjugal transfer protein" evidence="3">
    <location>
        <begin position="25"/>
        <end position="729"/>
    </location>
</feature>
<evidence type="ECO:0008006" key="6">
    <source>
        <dbReference type="Google" id="ProtNLM"/>
    </source>
</evidence>
<feature type="compositionally biased region" description="Basic and acidic residues" evidence="1">
    <location>
        <begin position="602"/>
        <end position="619"/>
    </location>
</feature>
<feature type="transmembrane region" description="Helical" evidence="2">
    <location>
        <begin position="164"/>
        <end position="185"/>
    </location>
</feature>
<sequence>MNRQRLALTVLIAATIATAGTAYAAGAADPQPTQTTPTGLGDLLPTPDLTHGDTRNMFEAYSAMSYSLDTDEGKVPDGINGILNAYANLLLFYLVAITRAAITVGWWLFSFTDIKAVSDATSGIVTSASSALTSWLLPSALAFGAVLAFARHRGSREGGGFSQVLWVIASGLLAVSFTIGAATWVNGLDSARQLGATAVMDASTRTITSNSTEPFETPAPSYERGSERDKLLRQSADATWRAFVVTPWCLAEFGSLEACKRYGKAILDRGTDADKRKKYINDELKRAEGGDDSPTVQWTKGNSPIQRIGIMSLAMIAAAIFAALSIALCFAALMAFIGALLLLVTGVFFACLWVIPGRPRQWGINWFEMLIGLVLQSILALLVFGTTLSLVTAIYSLSGTMGWLPTNGLAIVVLFAAFRLRRMLEGITQMMRPGYGSSGLVGAMALRQVTRGIGSLFRSTGRGQTKRTPKSRRDGGDRPKSERLPGDEDGIKPPPPRPMPPQEPQHSRGPRPRPGGQPGGRPGDGPGQQPEAARAEVPKDPAQREEQINVPRPRTVSAEPAGKDRHAVTVGDPDKIAAKPATVPPATVTPVSTTASTSKPAPGDDGKSERRKTEGDRLPSHQPSRGVGRGTTRPGDAERTHTPSRGPGRGTTRPGDAERTHTPAKAYRPGRATTRYETVRPSTPTLREGPPPPGARLRPVRPQQRTFRVYNAEPPSGPPPRERIPERTS</sequence>
<organism evidence="4 5">
    <name type="scientific">Kribbella sancticallisti</name>
    <dbReference type="NCBI Taxonomy" id="460087"/>
    <lineage>
        <taxon>Bacteria</taxon>
        <taxon>Bacillati</taxon>
        <taxon>Actinomycetota</taxon>
        <taxon>Actinomycetes</taxon>
        <taxon>Propionibacteriales</taxon>
        <taxon>Kribbellaceae</taxon>
        <taxon>Kribbella</taxon>
    </lineage>
</organism>
<feature type="region of interest" description="Disordered" evidence="1">
    <location>
        <begin position="454"/>
        <end position="729"/>
    </location>
</feature>
<evidence type="ECO:0000313" key="4">
    <source>
        <dbReference type="EMBL" id="GAA1616494.1"/>
    </source>
</evidence>
<keyword evidence="5" id="KW-1185">Reference proteome</keyword>
<dbReference type="RefSeq" id="WP_344222290.1">
    <property type="nucleotide sequence ID" value="NZ_BAAAOS010000066.1"/>
</dbReference>
<evidence type="ECO:0000256" key="2">
    <source>
        <dbReference type="SAM" id="Phobius"/>
    </source>
</evidence>
<feature type="compositionally biased region" description="Basic and acidic residues" evidence="1">
    <location>
        <begin position="720"/>
        <end position="729"/>
    </location>
</feature>
<feature type="transmembrane region" description="Helical" evidence="2">
    <location>
        <begin position="90"/>
        <end position="109"/>
    </location>
</feature>
<feature type="transmembrane region" description="Helical" evidence="2">
    <location>
        <begin position="334"/>
        <end position="355"/>
    </location>
</feature>
<accession>A0ABN2ETG5</accession>
<feature type="region of interest" description="Disordered" evidence="1">
    <location>
        <begin position="27"/>
        <end position="46"/>
    </location>
</feature>
<comment type="caution">
    <text evidence="4">The sequence shown here is derived from an EMBL/GenBank/DDBJ whole genome shotgun (WGS) entry which is preliminary data.</text>
</comment>
<evidence type="ECO:0000256" key="3">
    <source>
        <dbReference type="SAM" id="SignalP"/>
    </source>
</evidence>
<feature type="compositionally biased region" description="Gly residues" evidence="1">
    <location>
        <begin position="516"/>
        <end position="526"/>
    </location>
</feature>
<evidence type="ECO:0000256" key="1">
    <source>
        <dbReference type="SAM" id="MobiDB-lite"/>
    </source>
</evidence>
<name>A0ABN2ETG5_9ACTN</name>
<feature type="signal peptide" evidence="3">
    <location>
        <begin position="1"/>
        <end position="24"/>
    </location>
</feature>
<protein>
    <recommendedName>
        <fullName evidence="6">TrbL/VirB6 plasmid conjugal transfer protein</fullName>
    </recommendedName>
</protein>
<feature type="compositionally biased region" description="Low complexity" evidence="1">
    <location>
        <begin position="578"/>
        <end position="601"/>
    </location>
</feature>
<feature type="transmembrane region" description="Helical" evidence="2">
    <location>
        <begin position="308"/>
        <end position="328"/>
    </location>
</feature>
<reference evidence="4 5" key="1">
    <citation type="journal article" date="2019" name="Int. J. Syst. Evol. Microbiol.">
        <title>The Global Catalogue of Microorganisms (GCM) 10K type strain sequencing project: providing services to taxonomists for standard genome sequencing and annotation.</title>
        <authorList>
            <consortium name="The Broad Institute Genomics Platform"/>
            <consortium name="The Broad Institute Genome Sequencing Center for Infectious Disease"/>
            <person name="Wu L."/>
            <person name="Ma J."/>
        </authorList>
    </citation>
    <scope>NUCLEOTIDE SEQUENCE [LARGE SCALE GENOMIC DNA]</scope>
    <source>
        <strain evidence="4 5">JCM 14969</strain>
    </source>
</reference>
<evidence type="ECO:0000313" key="5">
    <source>
        <dbReference type="Proteomes" id="UP001500393"/>
    </source>
</evidence>
<feature type="transmembrane region" description="Helical" evidence="2">
    <location>
        <begin position="367"/>
        <end position="395"/>
    </location>
</feature>
<keyword evidence="2" id="KW-0812">Transmembrane</keyword>
<feature type="compositionally biased region" description="Basic and acidic residues" evidence="1">
    <location>
        <begin position="561"/>
        <end position="577"/>
    </location>
</feature>
<dbReference type="Proteomes" id="UP001500393">
    <property type="component" value="Unassembled WGS sequence"/>
</dbReference>
<feature type="compositionally biased region" description="Pro residues" evidence="1">
    <location>
        <begin position="492"/>
        <end position="503"/>
    </location>
</feature>
<gene>
    <name evidence="4" type="ORF">GCM10009789_83140</name>
</gene>
<keyword evidence="3" id="KW-0732">Signal</keyword>
<feature type="transmembrane region" description="Helical" evidence="2">
    <location>
        <begin position="130"/>
        <end position="152"/>
    </location>
</feature>
<proteinExistence type="predicted"/>